<name>A0A2H1KPT2_BREAU</name>
<evidence type="ECO:0000313" key="5">
    <source>
        <dbReference type="Proteomes" id="UP000234327"/>
    </source>
</evidence>
<feature type="domain" description="Probable ATP-binding protein BrxC alpha-helical" evidence="2">
    <location>
        <begin position="863"/>
        <end position="975"/>
    </location>
</feature>
<accession>A0A2H1KPT2</accession>
<dbReference type="AlphaFoldDB" id="A0A2H1KPT2"/>
<dbReference type="InterPro" id="IPR058037">
    <property type="entry name" value="BREX_BrxC_helical"/>
</dbReference>
<feature type="domain" description="Probable ATP-binding protein BrxC 4th six-stranded beta-sheet" evidence="3">
    <location>
        <begin position="559"/>
        <end position="728"/>
    </location>
</feature>
<organism evidence="4 5">
    <name type="scientific">Brevibacterium aurantiacum</name>
    <dbReference type="NCBI Taxonomy" id="273384"/>
    <lineage>
        <taxon>Bacteria</taxon>
        <taxon>Bacillati</taxon>
        <taxon>Actinomycetota</taxon>
        <taxon>Actinomycetes</taxon>
        <taxon>Micrococcales</taxon>
        <taxon>Brevibacteriaceae</taxon>
        <taxon>Brevibacterium</taxon>
    </lineage>
</organism>
<dbReference type="EMBL" id="FXYZ01000029">
    <property type="protein sequence ID" value="SMY01770.1"/>
    <property type="molecule type" value="Genomic_DNA"/>
</dbReference>
<dbReference type="InterPro" id="IPR027417">
    <property type="entry name" value="P-loop_NTPase"/>
</dbReference>
<evidence type="ECO:0008006" key="6">
    <source>
        <dbReference type="Google" id="ProtNLM"/>
    </source>
</evidence>
<evidence type="ECO:0000313" key="4">
    <source>
        <dbReference type="EMBL" id="SMY01770.1"/>
    </source>
</evidence>
<dbReference type="InterPro" id="IPR047679">
    <property type="entry name" value="BREX_BrxC"/>
</dbReference>
<evidence type="ECO:0000259" key="3">
    <source>
        <dbReference type="Pfam" id="PF25796"/>
    </source>
</evidence>
<protein>
    <recommendedName>
        <fullName evidence="6">BREX system P-loop protein BrxC</fullName>
    </recommendedName>
</protein>
<dbReference type="Pfam" id="PF25791">
    <property type="entry name" value="WHD_BREX_BrxC"/>
    <property type="match status" value="1"/>
</dbReference>
<sequence>MKLNEIFLKDVTRSIEGVVKADDADHLGLEVEEYVFTNDAAKGVAPLLEEYTNYTNANGVWISGFFGSGKSHLLKMLAHLLGDVEGQAFARDKVAESFLAKTDDAMFIASLKKAAAIPAKSLLFNIDQKADLIAKDQTDALLKVFVRVFDESRGYFGKDGAVARFEEDLDKRGQYDAFKAAFADTAGIDWIQGREQNALEGHNIDKAFAEVNGAANPGIIAQYQNSYAVSIEDFATSVKAWIDTQEPGFRLNFFVDEVGQFIADDAKLMLNLQTIAESLNTKCKGQSWVFVTSQEDMDKVIGDRTRQQGNDFSKIQARFNTKVKLTSQDVEEVISKRLLEKNDAGTTAVKAIHSKEAANFPTIFNFVDGATTYRNYIDEARFINTYPFVTYQIPMFQAAIEGLSDHNVFEGKNSSVGERSMLGVVQEVAKRIGNEQLGYLATFDQMFAGISAALKSAAQSAILQAEKHLPDPGSDVTVLANRLLKALFLVKYVDTFKATPRNLTVLVYDRFGLDLTGLGKQVREALNLLEAQSYVQRNGNIYEYLTNEEQEIEREIKAVDIDSFEVSSKLFRYLSSDILKTNKLKYVKGGQDFSFGYKLDDIPQGNQRELTIHFVTPETSYSDSEIEAQSMGRDELRVFLGRDKRLLADVRLLLKTEKYTKQRTNSGATPTMQAILQSKQVLNADREKEIIERLRQAVGKAKLIINAAEVTSSSQDALTYITDGFQELVSRTYASLGLLGGKVFSEQQVGSAVQNDKGLFDAATINALNSPGTEMESWIITHTGLGEQVTVKKIVDRFETKPYGWDLGSIEVVLGWLVGNSKVALSVDANPVVRTEAASLIRNTGKHQYVVVAPLKSYDPAKVAAFRKFCTDFFDEGAVPTDPTELAKFGKDKLVSRRDELSALVSNSRYPFTSQLSNVVALLDDVVGRQVDWYLNDFDRADELLEAKDDLIDPIKSFLNGQQAKIFDDAQALLITNSGNFSSLPAGIAEPVKDLLSDANAFRGNKMNQLKVAADALKSQIDDVVAEKRDDVTTAIEGRKTEILGSTYYANATTFAQASVLERIDAILVRASTETHVALILQVGTTFEQDDYPALLSQLVESRQDGDDDAPPPKQMVSVKTITATGVSGVLESESDIDSYLASFRTALIATLNDGKRITL</sequence>
<dbReference type="InterPro" id="IPR058036">
    <property type="entry name" value="BREX_BrxC_4th"/>
</dbReference>
<dbReference type="SUPFAM" id="SSF52540">
    <property type="entry name" value="P-loop containing nucleoside triphosphate hydrolases"/>
    <property type="match status" value="1"/>
</dbReference>
<dbReference type="Proteomes" id="UP000234327">
    <property type="component" value="Unassembled WGS sequence"/>
</dbReference>
<evidence type="ECO:0000259" key="2">
    <source>
        <dbReference type="Pfam" id="PF25792"/>
    </source>
</evidence>
<dbReference type="Pfam" id="PF25796">
    <property type="entry name" value="BREX_BrxC_4th"/>
    <property type="match status" value="1"/>
</dbReference>
<reference evidence="4 5" key="1">
    <citation type="submission" date="2017-03" db="EMBL/GenBank/DDBJ databases">
        <authorList>
            <person name="Afonso C.L."/>
            <person name="Miller P.J."/>
            <person name="Scott M.A."/>
            <person name="Spackman E."/>
            <person name="Goraichik I."/>
            <person name="Dimitrov K.M."/>
            <person name="Suarez D.L."/>
            <person name="Swayne D.E."/>
        </authorList>
    </citation>
    <scope>NUCLEOTIDE SEQUENCE [LARGE SCALE GENOMIC DNA]</scope>
    <source>
        <strain evidence="5">6(3)</strain>
    </source>
</reference>
<dbReference type="Pfam" id="PF25792">
    <property type="entry name" value="BREX_BrxC_helical"/>
    <property type="match status" value="1"/>
</dbReference>
<dbReference type="InterPro" id="IPR058038">
    <property type="entry name" value="BREX_BrxC_wHTH"/>
</dbReference>
<gene>
    <name evidence="4" type="ORF">BAURA63_03577</name>
</gene>
<evidence type="ECO:0000259" key="1">
    <source>
        <dbReference type="Pfam" id="PF25791"/>
    </source>
</evidence>
<dbReference type="NCBIfam" id="NF033441">
    <property type="entry name" value="BREX_BrxC"/>
    <property type="match status" value="1"/>
</dbReference>
<feature type="domain" description="Probable ATP-binding protein BrxC winged helix-turn-helix" evidence="1">
    <location>
        <begin position="773"/>
        <end position="849"/>
    </location>
</feature>
<dbReference type="RefSeq" id="WP_101598836.1">
    <property type="nucleotide sequence ID" value="NZ_FXYZ01000029.1"/>
</dbReference>
<proteinExistence type="predicted"/>